<evidence type="ECO:0000313" key="2">
    <source>
        <dbReference type="Proteomes" id="UP000317178"/>
    </source>
</evidence>
<dbReference type="Proteomes" id="UP000317178">
    <property type="component" value="Chromosome"/>
</dbReference>
<accession>A0A518CPD9</accession>
<dbReference type="AlphaFoldDB" id="A0A518CPD9"/>
<dbReference type="KEGG" id="plon:Pla110_28250"/>
<organism evidence="1 2">
    <name type="scientific">Polystyrenella longa</name>
    <dbReference type="NCBI Taxonomy" id="2528007"/>
    <lineage>
        <taxon>Bacteria</taxon>
        <taxon>Pseudomonadati</taxon>
        <taxon>Planctomycetota</taxon>
        <taxon>Planctomycetia</taxon>
        <taxon>Planctomycetales</taxon>
        <taxon>Planctomycetaceae</taxon>
        <taxon>Polystyrenella</taxon>
    </lineage>
</organism>
<keyword evidence="2" id="KW-1185">Reference proteome</keyword>
<reference evidence="1 2" key="1">
    <citation type="submission" date="2019-02" db="EMBL/GenBank/DDBJ databases">
        <title>Deep-cultivation of Planctomycetes and their phenomic and genomic characterization uncovers novel biology.</title>
        <authorList>
            <person name="Wiegand S."/>
            <person name="Jogler M."/>
            <person name="Boedeker C."/>
            <person name="Pinto D."/>
            <person name="Vollmers J."/>
            <person name="Rivas-Marin E."/>
            <person name="Kohn T."/>
            <person name="Peeters S.H."/>
            <person name="Heuer A."/>
            <person name="Rast P."/>
            <person name="Oberbeckmann S."/>
            <person name="Bunk B."/>
            <person name="Jeske O."/>
            <person name="Meyerdierks A."/>
            <person name="Storesund J.E."/>
            <person name="Kallscheuer N."/>
            <person name="Luecker S."/>
            <person name="Lage O.M."/>
            <person name="Pohl T."/>
            <person name="Merkel B.J."/>
            <person name="Hornburger P."/>
            <person name="Mueller R.-W."/>
            <person name="Bruemmer F."/>
            <person name="Labrenz M."/>
            <person name="Spormann A.M."/>
            <person name="Op den Camp H."/>
            <person name="Overmann J."/>
            <person name="Amann R."/>
            <person name="Jetten M.S.M."/>
            <person name="Mascher T."/>
            <person name="Medema M.H."/>
            <person name="Devos D.P."/>
            <person name="Kaster A.-K."/>
            <person name="Ovreas L."/>
            <person name="Rohde M."/>
            <person name="Galperin M.Y."/>
            <person name="Jogler C."/>
        </authorList>
    </citation>
    <scope>NUCLEOTIDE SEQUENCE [LARGE SCALE GENOMIC DNA]</scope>
    <source>
        <strain evidence="1 2">Pla110</strain>
    </source>
</reference>
<proteinExistence type="predicted"/>
<name>A0A518CPD9_9PLAN</name>
<evidence type="ECO:0000313" key="1">
    <source>
        <dbReference type="EMBL" id="QDU81088.1"/>
    </source>
</evidence>
<dbReference type="EMBL" id="CP036281">
    <property type="protein sequence ID" value="QDU81088.1"/>
    <property type="molecule type" value="Genomic_DNA"/>
</dbReference>
<gene>
    <name evidence="1" type="ORF">Pla110_28250</name>
</gene>
<sequence length="78" mass="8859">MFGEGSDLQLLIYHVLGFRMSILEALPQLKEPEISRHSSCLDEELELCGSIRLSSRTQELLSTLNSSFDFLNEVERVS</sequence>
<protein>
    <submittedName>
        <fullName evidence="1">Uncharacterized protein</fullName>
    </submittedName>
</protein>